<dbReference type="InterPro" id="IPR051043">
    <property type="entry name" value="Sulfatase_Mod_Factor_Kinase"/>
</dbReference>
<sequence>MNKTVLTIMMIVFSLMLSACTATLSRRPATIQGVGEHDVMVLIPAGKFIMGSDPADEKRGIMVGIDEQPQRQVKLKAFYIDKYEVTNAQYLKFIDATGNKTPYDYKNGQYPKGEGDWPVAHIDWQDANAYCRWVGKRLPTEAEWEKAARGTDGRIYPWGDEYDADKLNTRDWNKRKVDRVDVGSFPEGASPYGLMDMAGSVWEWTEDWYEAYPGSTIKGRADFGKTYKVVRGGAWNGTGADLARSNMRYTYRPDQSYHCFIGVRCVKDIK</sequence>
<dbReference type="InterPro" id="IPR005532">
    <property type="entry name" value="SUMF_dom"/>
</dbReference>
<dbReference type="PANTHER" id="PTHR23150:SF19">
    <property type="entry name" value="FORMYLGLYCINE-GENERATING ENZYME"/>
    <property type="match status" value="1"/>
</dbReference>
<accession>A0A3B0QR42</accession>
<evidence type="ECO:0000313" key="2">
    <source>
        <dbReference type="EMBL" id="VAV82297.1"/>
    </source>
</evidence>
<protein>
    <recommendedName>
        <fullName evidence="1">Sulfatase-modifying factor enzyme-like domain-containing protein</fullName>
    </recommendedName>
</protein>
<dbReference type="PANTHER" id="PTHR23150">
    <property type="entry name" value="SULFATASE MODIFYING FACTOR 1, 2"/>
    <property type="match status" value="1"/>
</dbReference>
<dbReference type="AlphaFoldDB" id="A0A3B0QR42"/>
<dbReference type="SUPFAM" id="SSF56436">
    <property type="entry name" value="C-type lectin-like"/>
    <property type="match status" value="1"/>
</dbReference>
<proteinExistence type="predicted"/>
<dbReference type="Gene3D" id="3.90.1580.10">
    <property type="entry name" value="paralog of FGE (formylglycine-generating enzyme)"/>
    <property type="match status" value="1"/>
</dbReference>
<reference evidence="2" key="1">
    <citation type="submission" date="2018-06" db="EMBL/GenBank/DDBJ databases">
        <authorList>
            <person name="Zhirakovskaya E."/>
        </authorList>
    </citation>
    <scope>NUCLEOTIDE SEQUENCE</scope>
</reference>
<dbReference type="InterPro" id="IPR042095">
    <property type="entry name" value="SUMF_sf"/>
</dbReference>
<dbReference type="EMBL" id="UOEA01000009">
    <property type="protein sequence ID" value="VAV82297.1"/>
    <property type="molecule type" value="Genomic_DNA"/>
</dbReference>
<dbReference type="InterPro" id="IPR016187">
    <property type="entry name" value="CTDL_fold"/>
</dbReference>
<evidence type="ECO:0000259" key="1">
    <source>
        <dbReference type="Pfam" id="PF03781"/>
    </source>
</evidence>
<name>A0A3B0QR42_9ZZZZ</name>
<feature type="domain" description="Sulfatase-modifying factor enzyme-like" evidence="1">
    <location>
        <begin position="38"/>
        <end position="267"/>
    </location>
</feature>
<dbReference type="GO" id="GO:0120147">
    <property type="term" value="F:formylglycine-generating oxidase activity"/>
    <property type="evidence" value="ECO:0007669"/>
    <property type="project" value="TreeGrafter"/>
</dbReference>
<dbReference type="Pfam" id="PF03781">
    <property type="entry name" value="FGE-sulfatase"/>
    <property type="match status" value="1"/>
</dbReference>
<gene>
    <name evidence="2" type="ORF">MNBD_DELTA01-28</name>
</gene>
<dbReference type="PROSITE" id="PS51257">
    <property type="entry name" value="PROKAR_LIPOPROTEIN"/>
    <property type="match status" value="1"/>
</dbReference>
<organism evidence="2">
    <name type="scientific">hydrothermal vent metagenome</name>
    <dbReference type="NCBI Taxonomy" id="652676"/>
    <lineage>
        <taxon>unclassified sequences</taxon>
        <taxon>metagenomes</taxon>
        <taxon>ecological metagenomes</taxon>
    </lineage>
</organism>